<keyword evidence="2" id="KW-0413">Isomerase</keyword>
<comment type="similarity">
    <text evidence="1">Belongs to the N-acylglucosamine 2-epimerase family.</text>
</comment>
<name>A0ABT1C5F2_9HYPH</name>
<dbReference type="CDD" id="cd00249">
    <property type="entry name" value="AGE"/>
    <property type="match status" value="1"/>
</dbReference>
<dbReference type="PANTHER" id="PTHR15108">
    <property type="entry name" value="N-ACYLGLUCOSAMINE-2-EPIMERASE"/>
    <property type="match status" value="1"/>
</dbReference>
<dbReference type="SUPFAM" id="SSF48208">
    <property type="entry name" value="Six-hairpin glycosidases"/>
    <property type="match status" value="1"/>
</dbReference>
<evidence type="ECO:0000313" key="3">
    <source>
        <dbReference type="EMBL" id="MCO6050055.1"/>
    </source>
</evidence>
<evidence type="ECO:0000256" key="1">
    <source>
        <dbReference type="ARBA" id="ARBA00008558"/>
    </source>
</evidence>
<sequence length="425" mass="47917">MTTSQSAPAWIGTLGPRFVERPHHRRWLVSEAQRLLDFYAVELINPKGGFFSIGDDGKPVPTIAGQSSPERPIHETTRQVHCYAVAHLMGVPGADRIVDHGMRFLWERHRDPTHGGYHWGVDDHKPTNPTKQAYGHAFVLLAASSAKIVGHPNADRLLADISEVLLSRFWEKEPGATSEEYNADWSPLGDYRGQNSNMHLTEALMAAFEATGDSNYLSMAESIASLIIGKHARSEDWRVAEHFRSDWQVDRDYAGDPMFRPAGTTPGHALEWSRLLVQLWELGSRRHAWMLEAAKGLFLKTVSIGWDNATGGFYYTLDWNDRPDRADRFWWPCAEGIAAAAVLGSVDPDPRFEEWYRRIWDFTTNHLIDHVRGGWFHEIGPDLKPLSRVFVGKPDLYHALQASLIPLLPSNGSITRGLRDGGMRL</sequence>
<keyword evidence="4" id="KW-1185">Reference proteome</keyword>
<gene>
    <name evidence="3" type="ORF">NGM99_09655</name>
</gene>
<evidence type="ECO:0000313" key="4">
    <source>
        <dbReference type="Proteomes" id="UP001205906"/>
    </source>
</evidence>
<dbReference type="Proteomes" id="UP001205906">
    <property type="component" value="Unassembled WGS sequence"/>
</dbReference>
<dbReference type="Gene3D" id="1.50.10.10">
    <property type="match status" value="1"/>
</dbReference>
<comment type="caution">
    <text evidence="3">The sequence shown here is derived from an EMBL/GenBank/DDBJ whole genome shotgun (WGS) entry which is preliminary data.</text>
</comment>
<dbReference type="Pfam" id="PF07221">
    <property type="entry name" value="GlcNAc_2-epim"/>
    <property type="match status" value="1"/>
</dbReference>
<protein>
    <submittedName>
        <fullName evidence="3">AGE family epimerase/isomerase</fullName>
    </submittedName>
</protein>
<accession>A0ABT1C5F2</accession>
<organism evidence="3 4">
    <name type="scientific">Mesorhizobium liriopis</name>
    <dbReference type="NCBI Taxonomy" id="2953882"/>
    <lineage>
        <taxon>Bacteria</taxon>
        <taxon>Pseudomonadati</taxon>
        <taxon>Pseudomonadota</taxon>
        <taxon>Alphaproteobacteria</taxon>
        <taxon>Hyphomicrobiales</taxon>
        <taxon>Phyllobacteriaceae</taxon>
        <taxon>Mesorhizobium</taxon>
    </lineage>
</organism>
<dbReference type="InterPro" id="IPR010819">
    <property type="entry name" value="AGE/CE"/>
</dbReference>
<dbReference type="InterPro" id="IPR012341">
    <property type="entry name" value="6hp_glycosidase-like_sf"/>
</dbReference>
<dbReference type="InterPro" id="IPR034116">
    <property type="entry name" value="AGE_dom"/>
</dbReference>
<proteinExistence type="inferred from homology"/>
<evidence type="ECO:0000256" key="2">
    <source>
        <dbReference type="ARBA" id="ARBA00023235"/>
    </source>
</evidence>
<dbReference type="RefSeq" id="WP_252818334.1">
    <property type="nucleotide sequence ID" value="NZ_JAMXQS010000004.1"/>
</dbReference>
<dbReference type="InterPro" id="IPR008928">
    <property type="entry name" value="6-hairpin_glycosidase_sf"/>
</dbReference>
<dbReference type="EMBL" id="JAMXQS010000004">
    <property type="protein sequence ID" value="MCO6050055.1"/>
    <property type="molecule type" value="Genomic_DNA"/>
</dbReference>
<reference evidence="3 4" key="1">
    <citation type="submission" date="2022-06" db="EMBL/GenBank/DDBJ databases">
        <title>Mesorhizobium sp. strain RP14 Genome sequencing and assembly.</title>
        <authorList>
            <person name="Kim I."/>
        </authorList>
    </citation>
    <scope>NUCLEOTIDE SEQUENCE [LARGE SCALE GENOMIC DNA]</scope>
    <source>
        <strain evidence="4">RP14(2022)</strain>
    </source>
</reference>